<dbReference type="RefSeq" id="WP_215625308.1">
    <property type="nucleotide sequence ID" value="NZ_CP067089.2"/>
</dbReference>
<comment type="catalytic activity">
    <reaction evidence="1 7">
        <text>a ribonucleoside 5'-phosphate + H2O = a ribonucleoside + phosphate</text>
        <dbReference type="Rhea" id="RHEA:12484"/>
        <dbReference type="ChEBI" id="CHEBI:15377"/>
        <dbReference type="ChEBI" id="CHEBI:18254"/>
        <dbReference type="ChEBI" id="CHEBI:43474"/>
        <dbReference type="ChEBI" id="CHEBI:58043"/>
        <dbReference type="EC" id="3.1.3.5"/>
    </reaction>
</comment>
<feature type="domain" description="Survival protein SurE-like phosphatase/nucleotidase" evidence="8">
    <location>
        <begin position="3"/>
        <end position="183"/>
    </location>
</feature>
<dbReference type="PANTHER" id="PTHR30457">
    <property type="entry name" value="5'-NUCLEOTIDASE SURE"/>
    <property type="match status" value="1"/>
</dbReference>
<keyword evidence="6 7" id="KW-0378">Hydrolase</keyword>
<evidence type="ECO:0000259" key="8">
    <source>
        <dbReference type="Pfam" id="PF01975"/>
    </source>
</evidence>
<dbReference type="AlphaFoldDB" id="A0A7T7XKQ9"/>
<dbReference type="GO" id="GO:0008253">
    <property type="term" value="F:5'-nucleotidase activity"/>
    <property type="evidence" value="ECO:0007669"/>
    <property type="project" value="UniProtKB-UniRule"/>
</dbReference>
<evidence type="ECO:0000256" key="1">
    <source>
        <dbReference type="ARBA" id="ARBA00000815"/>
    </source>
</evidence>
<evidence type="ECO:0000256" key="7">
    <source>
        <dbReference type="HAMAP-Rule" id="MF_00060"/>
    </source>
</evidence>
<dbReference type="SUPFAM" id="SSF64167">
    <property type="entry name" value="SurE-like"/>
    <property type="match status" value="1"/>
</dbReference>
<dbReference type="GO" id="GO:0000166">
    <property type="term" value="F:nucleotide binding"/>
    <property type="evidence" value="ECO:0007669"/>
    <property type="project" value="UniProtKB-KW"/>
</dbReference>
<reference evidence="9" key="1">
    <citation type="submission" date="2021-01" db="EMBL/GenBank/DDBJ databases">
        <title>Description of Breznakiella homolactica.</title>
        <authorList>
            <person name="Song Y."/>
            <person name="Brune A."/>
        </authorList>
    </citation>
    <scope>NUCLEOTIDE SEQUENCE</scope>
    <source>
        <strain evidence="9">RmG30</strain>
    </source>
</reference>
<keyword evidence="5 7" id="KW-0547">Nucleotide-binding</keyword>
<dbReference type="GO" id="GO:0046872">
    <property type="term" value="F:metal ion binding"/>
    <property type="evidence" value="ECO:0007669"/>
    <property type="project" value="UniProtKB-UniRule"/>
</dbReference>
<keyword evidence="10" id="KW-1185">Reference proteome</keyword>
<dbReference type="GO" id="GO:0005737">
    <property type="term" value="C:cytoplasm"/>
    <property type="evidence" value="ECO:0007669"/>
    <property type="project" value="UniProtKB-SubCell"/>
</dbReference>
<name>A0A7T7XKQ9_9SPIR</name>
<evidence type="ECO:0000256" key="2">
    <source>
        <dbReference type="ARBA" id="ARBA00011062"/>
    </source>
</evidence>
<dbReference type="NCBIfam" id="TIGR00087">
    <property type="entry name" value="surE"/>
    <property type="match status" value="1"/>
</dbReference>
<keyword evidence="4 7" id="KW-0479">Metal-binding</keyword>
<dbReference type="KEGG" id="bhc:JFL75_13750"/>
<dbReference type="GO" id="GO:0004309">
    <property type="term" value="F:exopolyphosphatase activity"/>
    <property type="evidence" value="ECO:0007669"/>
    <property type="project" value="TreeGrafter"/>
</dbReference>
<protein>
    <recommendedName>
        <fullName evidence="7">5'-nucleotidase SurE</fullName>
        <ecNumber evidence="7">3.1.3.5</ecNumber>
    </recommendedName>
    <alternativeName>
        <fullName evidence="7">Nucleoside 5'-monophosphate phosphohydrolase</fullName>
    </alternativeName>
</protein>
<feature type="binding site" evidence="7">
    <location>
        <position position="8"/>
    </location>
    <ligand>
        <name>a divalent metal cation</name>
        <dbReference type="ChEBI" id="CHEBI:60240"/>
    </ligand>
</feature>
<dbReference type="InterPro" id="IPR002828">
    <property type="entry name" value="SurE-like_Pase/nucleotidase"/>
</dbReference>
<dbReference type="Pfam" id="PF01975">
    <property type="entry name" value="SurE"/>
    <property type="match status" value="1"/>
</dbReference>
<keyword evidence="3 7" id="KW-0963">Cytoplasm</keyword>
<dbReference type="PANTHER" id="PTHR30457:SF12">
    <property type="entry name" value="5'_3'-NUCLEOTIDASE SURE"/>
    <property type="match status" value="1"/>
</dbReference>
<comment type="similarity">
    <text evidence="2 7">Belongs to the SurE nucleotidase family.</text>
</comment>
<evidence type="ECO:0000256" key="5">
    <source>
        <dbReference type="ARBA" id="ARBA00022741"/>
    </source>
</evidence>
<dbReference type="GO" id="GO:0008254">
    <property type="term" value="F:3'-nucleotidase activity"/>
    <property type="evidence" value="ECO:0007669"/>
    <property type="project" value="TreeGrafter"/>
</dbReference>
<feature type="binding site" evidence="7">
    <location>
        <position position="9"/>
    </location>
    <ligand>
        <name>a divalent metal cation</name>
        <dbReference type="ChEBI" id="CHEBI:60240"/>
    </ligand>
</feature>
<dbReference type="InterPro" id="IPR030048">
    <property type="entry name" value="SurE"/>
</dbReference>
<organism evidence="9 10">
    <name type="scientific">Breznakiella homolactica</name>
    <dbReference type="NCBI Taxonomy" id="2798577"/>
    <lineage>
        <taxon>Bacteria</taxon>
        <taxon>Pseudomonadati</taxon>
        <taxon>Spirochaetota</taxon>
        <taxon>Spirochaetia</taxon>
        <taxon>Spirochaetales</taxon>
        <taxon>Breznakiellaceae</taxon>
        <taxon>Breznakiella</taxon>
    </lineage>
</organism>
<feature type="binding site" evidence="7">
    <location>
        <position position="41"/>
    </location>
    <ligand>
        <name>a divalent metal cation</name>
        <dbReference type="ChEBI" id="CHEBI:60240"/>
    </ligand>
</feature>
<evidence type="ECO:0000313" key="10">
    <source>
        <dbReference type="Proteomes" id="UP000595917"/>
    </source>
</evidence>
<dbReference type="Gene3D" id="3.40.1210.10">
    <property type="entry name" value="Survival protein SurE-like phosphatase/nucleotidase"/>
    <property type="match status" value="1"/>
</dbReference>
<dbReference type="InterPro" id="IPR036523">
    <property type="entry name" value="SurE-like_sf"/>
</dbReference>
<comment type="function">
    <text evidence="7">Nucleotidase that shows phosphatase activity on nucleoside 5'-monophosphates.</text>
</comment>
<evidence type="ECO:0000256" key="4">
    <source>
        <dbReference type="ARBA" id="ARBA00022723"/>
    </source>
</evidence>
<dbReference type="HAMAP" id="MF_00060">
    <property type="entry name" value="SurE"/>
    <property type="match status" value="1"/>
</dbReference>
<gene>
    <name evidence="7 9" type="primary">surE</name>
    <name evidence="9" type="ORF">JFL75_13750</name>
</gene>
<evidence type="ECO:0000256" key="6">
    <source>
        <dbReference type="ARBA" id="ARBA00022801"/>
    </source>
</evidence>
<sequence length="260" mass="27814">MKIVLTNDDGIDCAGLIKLAEALEARGGHEIYICAPESNRSGVSHSLSLRGPVRIDRRSSSVWTCSGTPADCVMVATLGGLPFVPDLIVSGINAGPNVGTDIIYSGTAAAARQAALHDIPGIALSLCAGGDFHWDMAAEFCAGHLDDFFDLWVEDTFINVNIPNSPSGPLGIEVTYPSRRRYNDTLAVFNAPDKKAYYFVETGTIDTEPEEGSDWDAVKRNMASVSPVFIHPVVRRDICGGVPDHSSAAPRPGTARLMQR</sequence>
<proteinExistence type="inferred from homology"/>
<comment type="cofactor">
    <cofactor evidence="7">
        <name>a divalent metal cation</name>
        <dbReference type="ChEBI" id="CHEBI:60240"/>
    </cofactor>
    <text evidence="7">Binds 1 divalent metal cation per subunit.</text>
</comment>
<feature type="binding site" evidence="7">
    <location>
        <position position="93"/>
    </location>
    <ligand>
        <name>a divalent metal cation</name>
        <dbReference type="ChEBI" id="CHEBI:60240"/>
    </ligand>
</feature>
<evidence type="ECO:0000256" key="3">
    <source>
        <dbReference type="ARBA" id="ARBA00022490"/>
    </source>
</evidence>
<dbReference type="EMBL" id="CP067089">
    <property type="protein sequence ID" value="QQO08002.1"/>
    <property type="molecule type" value="Genomic_DNA"/>
</dbReference>
<evidence type="ECO:0000313" key="9">
    <source>
        <dbReference type="EMBL" id="QQO08002.1"/>
    </source>
</evidence>
<dbReference type="Proteomes" id="UP000595917">
    <property type="component" value="Chromosome"/>
</dbReference>
<comment type="subcellular location">
    <subcellularLocation>
        <location evidence="7">Cytoplasm</location>
    </subcellularLocation>
</comment>
<dbReference type="EC" id="3.1.3.5" evidence="7"/>
<accession>A0A7T7XKQ9</accession>